<feature type="region of interest" description="Disordered" evidence="3">
    <location>
        <begin position="253"/>
        <end position="274"/>
    </location>
</feature>
<accession>A0A834YCM3</accession>
<dbReference type="GO" id="GO:0072318">
    <property type="term" value="P:clathrin coat disassembly"/>
    <property type="evidence" value="ECO:0007669"/>
    <property type="project" value="TreeGrafter"/>
</dbReference>
<dbReference type="Proteomes" id="UP000655225">
    <property type="component" value="Unassembled WGS sequence"/>
</dbReference>
<dbReference type="GO" id="GO:0005737">
    <property type="term" value="C:cytoplasm"/>
    <property type="evidence" value="ECO:0007669"/>
    <property type="project" value="TreeGrafter"/>
</dbReference>
<keyword evidence="5" id="KW-1185">Reference proteome</keyword>
<feature type="compositionally biased region" description="Basic and acidic residues" evidence="3">
    <location>
        <begin position="521"/>
        <end position="542"/>
    </location>
</feature>
<organism evidence="4 5">
    <name type="scientific">Tetracentron sinense</name>
    <name type="common">Spur-leaf</name>
    <dbReference type="NCBI Taxonomy" id="13715"/>
    <lineage>
        <taxon>Eukaryota</taxon>
        <taxon>Viridiplantae</taxon>
        <taxon>Streptophyta</taxon>
        <taxon>Embryophyta</taxon>
        <taxon>Tracheophyta</taxon>
        <taxon>Spermatophyta</taxon>
        <taxon>Magnoliopsida</taxon>
        <taxon>Trochodendrales</taxon>
        <taxon>Trochodendraceae</taxon>
        <taxon>Tetracentron</taxon>
    </lineage>
</organism>
<feature type="compositionally biased region" description="Basic and acidic residues" evidence="3">
    <location>
        <begin position="458"/>
        <end position="469"/>
    </location>
</feature>
<proteinExistence type="predicted"/>
<feature type="compositionally biased region" description="Basic and acidic residues" evidence="3">
    <location>
        <begin position="1099"/>
        <end position="1119"/>
    </location>
</feature>
<feature type="compositionally biased region" description="Low complexity" evidence="3">
    <location>
        <begin position="313"/>
        <end position="324"/>
    </location>
</feature>
<keyword evidence="1 2" id="KW-0175">Coiled coil</keyword>
<dbReference type="PANTHER" id="PTHR23172:SF87">
    <property type="entry name" value="CHAPERONE DNAJ-DOMAIN SUPERFAMILY PROTEIN"/>
    <property type="match status" value="1"/>
</dbReference>
<feature type="region of interest" description="Disordered" evidence="3">
    <location>
        <begin position="1090"/>
        <end position="1119"/>
    </location>
</feature>
<feature type="compositionally biased region" description="Polar residues" evidence="3">
    <location>
        <begin position="1331"/>
        <end position="1343"/>
    </location>
</feature>
<feature type="region of interest" description="Disordered" evidence="3">
    <location>
        <begin position="114"/>
        <end position="144"/>
    </location>
</feature>
<feature type="region of interest" description="Disordered" evidence="3">
    <location>
        <begin position="447"/>
        <end position="482"/>
    </location>
</feature>
<reference evidence="4 5" key="1">
    <citation type="submission" date="2020-04" db="EMBL/GenBank/DDBJ databases">
        <title>Plant Genome Project.</title>
        <authorList>
            <person name="Zhang R.-G."/>
        </authorList>
    </citation>
    <scope>NUCLEOTIDE SEQUENCE [LARGE SCALE GENOMIC DNA]</scope>
    <source>
        <strain evidence="4">YNK0</strain>
        <tissue evidence="4">Leaf</tissue>
    </source>
</reference>
<dbReference type="OrthoDB" id="1717591at2759"/>
<evidence type="ECO:0000313" key="5">
    <source>
        <dbReference type="Proteomes" id="UP000655225"/>
    </source>
</evidence>
<dbReference type="EMBL" id="JABCRI010000024">
    <property type="protein sequence ID" value="KAF8377915.1"/>
    <property type="molecule type" value="Genomic_DNA"/>
</dbReference>
<dbReference type="OMA" id="NGAYEQG"/>
<dbReference type="GO" id="GO:0031982">
    <property type="term" value="C:vesicle"/>
    <property type="evidence" value="ECO:0007669"/>
    <property type="project" value="TreeGrafter"/>
</dbReference>
<feature type="region of interest" description="Disordered" evidence="3">
    <location>
        <begin position="287"/>
        <end position="330"/>
    </location>
</feature>
<feature type="compositionally biased region" description="Basic residues" evidence="3">
    <location>
        <begin position="375"/>
        <end position="386"/>
    </location>
</feature>
<name>A0A834YCM3_TETSI</name>
<evidence type="ECO:0000256" key="2">
    <source>
        <dbReference type="SAM" id="Coils"/>
    </source>
</evidence>
<feature type="region of interest" description="Disordered" evidence="3">
    <location>
        <begin position="1313"/>
        <end position="1343"/>
    </location>
</feature>
<dbReference type="Gene3D" id="1.10.287.110">
    <property type="entry name" value="DnaJ domain"/>
    <property type="match status" value="1"/>
</dbReference>
<evidence type="ECO:0008006" key="6">
    <source>
        <dbReference type="Google" id="ProtNLM"/>
    </source>
</evidence>
<feature type="region of interest" description="Disordered" evidence="3">
    <location>
        <begin position="1173"/>
        <end position="1249"/>
    </location>
</feature>
<gene>
    <name evidence="4" type="ORF">HHK36_031303</name>
</gene>
<feature type="compositionally biased region" description="Pro residues" evidence="3">
    <location>
        <begin position="292"/>
        <end position="302"/>
    </location>
</feature>
<feature type="compositionally biased region" description="Polar residues" evidence="3">
    <location>
        <begin position="121"/>
        <end position="140"/>
    </location>
</feature>
<feature type="compositionally biased region" description="Basic and acidic residues" evidence="3">
    <location>
        <begin position="574"/>
        <end position="949"/>
    </location>
</feature>
<dbReference type="GO" id="GO:0030276">
    <property type="term" value="F:clathrin binding"/>
    <property type="evidence" value="ECO:0007669"/>
    <property type="project" value="TreeGrafter"/>
</dbReference>
<feature type="compositionally biased region" description="Basic and acidic residues" evidence="3">
    <location>
        <begin position="1318"/>
        <end position="1329"/>
    </location>
</feature>
<feature type="coiled-coil region" evidence="2">
    <location>
        <begin position="1423"/>
        <end position="1462"/>
    </location>
</feature>
<evidence type="ECO:0000313" key="4">
    <source>
        <dbReference type="EMBL" id="KAF8377915.1"/>
    </source>
</evidence>
<protein>
    <recommendedName>
        <fullName evidence="6">Auxilin-like protein 1</fullName>
    </recommendedName>
</protein>
<dbReference type="GO" id="GO:0072583">
    <property type="term" value="P:clathrin-dependent endocytosis"/>
    <property type="evidence" value="ECO:0007669"/>
    <property type="project" value="TreeGrafter"/>
</dbReference>
<feature type="compositionally biased region" description="Basic and acidic residues" evidence="3">
    <location>
        <begin position="550"/>
        <end position="562"/>
    </location>
</feature>
<dbReference type="SUPFAM" id="SSF46565">
    <property type="entry name" value="Chaperone J-domain"/>
    <property type="match status" value="1"/>
</dbReference>
<feature type="region of interest" description="Disordered" evidence="3">
    <location>
        <begin position="502"/>
        <end position="949"/>
    </location>
</feature>
<feature type="compositionally biased region" description="Basic and acidic residues" evidence="3">
    <location>
        <begin position="387"/>
        <end position="430"/>
    </location>
</feature>
<dbReference type="FunFam" id="1.10.287.110:FF:000009">
    <property type="entry name" value="Auxilin-related protein 1"/>
    <property type="match status" value="1"/>
</dbReference>
<evidence type="ECO:0000256" key="3">
    <source>
        <dbReference type="SAM" id="MobiDB-lite"/>
    </source>
</evidence>
<comment type="caution">
    <text evidence="4">The sequence shown here is derived from an EMBL/GenBank/DDBJ whole genome shotgun (WGS) entry which is preliminary data.</text>
</comment>
<dbReference type="InterPro" id="IPR036869">
    <property type="entry name" value="J_dom_sf"/>
</dbReference>
<dbReference type="PANTHER" id="PTHR23172">
    <property type="entry name" value="AUXILIN/CYCLIN G-ASSOCIATED KINASE-RELATED"/>
    <property type="match status" value="1"/>
</dbReference>
<evidence type="ECO:0000256" key="1">
    <source>
        <dbReference type="ARBA" id="ARBA00023054"/>
    </source>
</evidence>
<sequence length="1567" mass="181635">MEDFSHSHRSNKASATLSKKISNGNGLTAKNVYDDVFGGQPRVGVPTFSSRVEDYCEIFGSFHTSRGSSIPILDLPVVHEGDVSIDVRNSKFDYTEVFGGFIGSDFADSYEELFSEPKGGESSSDEAWTPAETGSPSEGSDSVACSEKNQCFANGASHHSFDGVKQFNMSYHKTNQSSKEDGTNGTTHIAQLNAVPGFTYVVDEITHLLKPEGGKPLPQVINNPSLDMDFSGGIMEGKHFRKTMSHPTTCSAGIQTSGSDVKPQRGFDRNGSYPNEMFLTIPEVSLRTRPSQMPPPSRPPPKLAIEQGDSKRSTNSNLKTSKSNALEGVASDCSPPFFDVEVDASSSAAASAIAMKEAMEKAQARLKSAKELMQRKRGGIHSRMKLGLKDDLKGKERRESKTSDEGNRFKEERTNDICERDDSEKKAFAAEERQQVIRTAQVAPDFKETGRVLNVSKDSVEKKHGKESRSTQGSNRQEEAGEWKAAKQFYELVKTDKFRAAPEAFEQAQNEKRMMQTTNAHGREHNEKKAAKEAFEQKEENGNKLQAAKGARERENERKLNAVKEAQVLEESENQLKEAYEQKENEKKLKEAHDRDENKQKLKAARKQEENEKRLKEAREREENEKRQNEAREQEEKEKRVKEALEREENKKRLKEARELEENEKRVKEAREREENEKQRKESWERKENEKRLKEAREREENEKRLKEAHEQEENEKRVKEAREREEIEKQRKEAREREENEKRLKEAREREENEKKRKEAREREENEKKRKEAQEREENEKRLKEVREQEENERKQKEAWEREENEKRRKEAREREENEKRLKEVREREENEKKQKEAWEREENEKRLKEARERKENEKILKEACERKENEKREAREREENEKKQKEAREREENEKMLKEAREREENEKKLKEVREWEENEKKLKEAREREENEKRLKEAPDQVENEKKIKVAHEHKEEKNLMAANESCKCDENKNLKVTEEACRHEENNRKLKVTQEELAHEENVKIMKAYRDSCEPKLNEKDLKAAKVVSELDEIKRRKASGFAQVVLEHEDNENKMKDTTLALLLDDNGKKLSELNAAIGRNQIEKNKKASKVASDQEKPWKKLAHERGENGKNVEEAQVASDQAENMNKFKEAQVVRTWVENGKKMEAAQPTNMFEGKGNTQKIVKEIKTSQSTERKEKNFVEKLPMEGREKDERVQRERELEKERLRKIEEEGEREREREKDRMAVERATREARERTERAAVERATAEARQRAMAEARERLERASAEAREKSLAEKASMEARLRAERAAVERATAEARERAVEKAMAAKATSEARERAERSVSEKFSSASRDSGMRQSSSTSVSKVIFAYITLFIVIFYEVHVLQQQVNWMMNGRTCRTDDFKAQVLPVFQDIQILQLMVVSSYATEKFEEAEGESAQRCKAKLERHQRTVERAAKALEDKNMRDLLAQREKAERNRLAETLDADVKRWSSGKEGNLRALLSTLQYILGPDSGWQPIPLTDVITAVAVKKAYRKSTLCVHPDKLQQRGASIQQKYICEKVFDLLKTRQLEVSGLIPDVAGG</sequence>
<feature type="region of interest" description="Disordered" evidence="3">
    <location>
        <begin position="374"/>
        <end position="430"/>
    </location>
</feature>